<dbReference type="AlphaFoldDB" id="A0AAP6WMN5"/>
<keyword evidence="3 12" id="KW-0963">Cytoplasm</keyword>
<feature type="domain" description="Helicase ATP-binding" evidence="16">
    <location>
        <begin position="25"/>
        <end position="182"/>
    </location>
</feature>
<evidence type="ECO:0000256" key="10">
    <source>
        <dbReference type="ARBA" id="ARBA00026033"/>
    </source>
</evidence>
<dbReference type="Proteomes" id="UP000481454">
    <property type="component" value="Unassembled WGS sequence"/>
</dbReference>
<keyword evidence="7 12" id="KW-0067">ATP-binding</keyword>
<dbReference type="Pfam" id="PF12344">
    <property type="entry name" value="UvrB"/>
    <property type="match status" value="1"/>
</dbReference>
<comment type="domain">
    <text evidence="12">The beta-hairpin motif is involved in DNA binding.</text>
</comment>
<dbReference type="InterPro" id="IPR001943">
    <property type="entry name" value="UVR_dom"/>
</dbReference>
<evidence type="ECO:0000259" key="16">
    <source>
        <dbReference type="PROSITE" id="PS51192"/>
    </source>
</evidence>
<dbReference type="InterPro" id="IPR006935">
    <property type="entry name" value="Helicase/UvrB_N"/>
</dbReference>
<evidence type="ECO:0000259" key="15">
    <source>
        <dbReference type="PROSITE" id="PS50151"/>
    </source>
</evidence>
<dbReference type="GO" id="GO:0006289">
    <property type="term" value="P:nucleotide-excision repair"/>
    <property type="evidence" value="ECO:0007669"/>
    <property type="project" value="UniProtKB-UniRule"/>
</dbReference>
<dbReference type="InterPro" id="IPR041471">
    <property type="entry name" value="UvrB_inter"/>
</dbReference>
<dbReference type="PANTHER" id="PTHR24029">
    <property type="entry name" value="UVRABC SYSTEM PROTEIN B"/>
    <property type="match status" value="1"/>
</dbReference>
<dbReference type="InterPro" id="IPR001650">
    <property type="entry name" value="Helicase_C-like"/>
</dbReference>
<dbReference type="Pfam" id="PF17757">
    <property type="entry name" value="UvrB_inter"/>
    <property type="match status" value="1"/>
</dbReference>
<evidence type="ECO:0000256" key="3">
    <source>
        <dbReference type="ARBA" id="ARBA00022490"/>
    </source>
</evidence>
<comment type="caution">
    <text evidence="18">The sequence shown here is derived from an EMBL/GenBank/DDBJ whole genome shotgun (WGS) entry which is preliminary data.</text>
</comment>
<organism evidence="18 19">
    <name type="scientific">Clostridium perfringens</name>
    <dbReference type="NCBI Taxonomy" id="1502"/>
    <lineage>
        <taxon>Bacteria</taxon>
        <taxon>Bacillati</taxon>
        <taxon>Bacillota</taxon>
        <taxon>Clostridia</taxon>
        <taxon>Eubacteriales</taxon>
        <taxon>Clostridiaceae</taxon>
        <taxon>Clostridium</taxon>
    </lineage>
</organism>
<keyword evidence="8 12" id="KW-0267">Excision nuclease</keyword>
<dbReference type="CDD" id="cd17916">
    <property type="entry name" value="DEXHc_UvrB"/>
    <property type="match status" value="1"/>
</dbReference>
<keyword evidence="4 12" id="KW-0547">Nucleotide-binding</keyword>
<dbReference type="GO" id="GO:0005524">
    <property type="term" value="F:ATP binding"/>
    <property type="evidence" value="ECO:0007669"/>
    <property type="project" value="UniProtKB-UniRule"/>
</dbReference>
<dbReference type="InterPro" id="IPR024759">
    <property type="entry name" value="UvrB_YAD/RRR_dom"/>
</dbReference>
<dbReference type="GO" id="GO:0009432">
    <property type="term" value="P:SOS response"/>
    <property type="evidence" value="ECO:0007669"/>
    <property type="project" value="UniProtKB-UniRule"/>
</dbReference>
<dbReference type="PANTHER" id="PTHR24029:SF0">
    <property type="entry name" value="UVRABC SYSTEM PROTEIN B"/>
    <property type="match status" value="1"/>
</dbReference>
<sequence>MGEFKIQSKFKPTGDQPKAIDTLVQSIENGNRGQTLLGVTGSGKTFTMANIIERTQKPTLILAHNKTLAAQLCAEFKEFFPDNIVEYFVSYYDYYQPEAYVPQTDTFIEKDASINDEIDKLRHSATSALLERRDVIIVASVSCIYGLGNPEEYKKLTISLRPGMIKDRDEVIKKLIEIQYERNDIDFARGTFRVRGDNLDIIPSSSSSKGIRIEFFGDEIDRIREFDVLTGNIIGERQHVSITPASHFAASEETLEKSIRVIEDELEDRLKVLTAEDKILEAQRLKQRTNYDIEMIREMGYCQGIENYSRILDGRIPGTPPQTLLDYFPEDFLMFIDESHVTLPQVRAMYAGDRSRKTSLVEFGFRLPCAFDNRPLKFSEFESKINQVVFVSATPGEYELDHSEIVAEQIIRPTGLLDPVIEIRPIQGQIDDLYGEIQRTVQRGFRVLITTLTKRMAEDLTKYLKDLNVKATYMHSDIDTLERMKIIRELRLGEVDVLIGINLLREGLDIPEVALVAILDADKEGFLRSETSLIQTIGRAARNSESKVIMYADNITKSMDKSIKETERRRVIQMEYNEEHNITPTTVIKGVRDIIEATKVSEEKENYETEVKKAAKKDIPVEKLIEQYEEEMKEAAKNLQFERAAELRDIIKDLKENSK</sequence>
<dbReference type="GO" id="GO:0016887">
    <property type="term" value="F:ATP hydrolysis activity"/>
    <property type="evidence" value="ECO:0007669"/>
    <property type="project" value="InterPro"/>
</dbReference>
<keyword evidence="6 12" id="KW-0228">DNA excision</keyword>
<evidence type="ECO:0000256" key="2">
    <source>
        <dbReference type="ARBA" id="ARBA00008533"/>
    </source>
</evidence>
<feature type="short sequence motif" description="Beta-hairpin" evidence="12">
    <location>
        <begin position="91"/>
        <end position="114"/>
    </location>
</feature>
<dbReference type="InterPro" id="IPR027417">
    <property type="entry name" value="P-loop_NTPase"/>
</dbReference>
<dbReference type="InterPro" id="IPR004807">
    <property type="entry name" value="UvrB"/>
</dbReference>
<keyword evidence="5 12" id="KW-0227">DNA damage</keyword>
<evidence type="ECO:0000256" key="9">
    <source>
        <dbReference type="ARBA" id="ARBA00023204"/>
    </source>
</evidence>
<dbReference type="InterPro" id="IPR036876">
    <property type="entry name" value="UVR_dom_sf"/>
</dbReference>
<dbReference type="Pfam" id="PF02151">
    <property type="entry name" value="UVR"/>
    <property type="match status" value="1"/>
</dbReference>
<dbReference type="HAMAP" id="MF_00204">
    <property type="entry name" value="UvrB"/>
    <property type="match status" value="1"/>
</dbReference>
<comment type="subunit">
    <text evidence="10 12 13">Forms a heterotetramer with UvrA during the search for lesions. Interacts with UvrC in an incision complex.</text>
</comment>
<dbReference type="SUPFAM" id="SSF46600">
    <property type="entry name" value="C-terminal UvrC-binding domain of UvrB"/>
    <property type="match status" value="1"/>
</dbReference>
<accession>A0AAP6WMN5</accession>
<dbReference type="Pfam" id="PF00271">
    <property type="entry name" value="Helicase_C"/>
    <property type="match status" value="1"/>
</dbReference>
<evidence type="ECO:0000256" key="4">
    <source>
        <dbReference type="ARBA" id="ARBA00022741"/>
    </source>
</evidence>
<dbReference type="PROSITE" id="PS51192">
    <property type="entry name" value="HELICASE_ATP_BIND_1"/>
    <property type="match status" value="1"/>
</dbReference>
<feature type="coiled-coil region" evidence="14">
    <location>
        <begin position="597"/>
        <end position="645"/>
    </location>
</feature>
<dbReference type="Gene3D" id="3.40.50.300">
    <property type="entry name" value="P-loop containing nucleotide triphosphate hydrolases"/>
    <property type="match status" value="3"/>
</dbReference>
<evidence type="ECO:0000256" key="6">
    <source>
        <dbReference type="ARBA" id="ARBA00022769"/>
    </source>
</evidence>
<dbReference type="PROSITE" id="PS51194">
    <property type="entry name" value="HELICASE_CTER"/>
    <property type="match status" value="1"/>
</dbReference>
<dbReference type="NCBIfam" id="TIGR00631">
    <property type="entry name" value="uvrb"/>
    <property type="match status" value="1"/>
</dbReference>
<evidence type="ECO:0000256" key="14">
    <source>
        <dbReference type="SAM" id="Coils"/>
    </source>
</evidence>
<feature type="binding site" evidence="12">
    <location>
        <begin position="38"/>
        <end position="45"/>
    </location>
    <ligand>
        <name>ATP</name>
        <dbReference type="ChEBI" id="CHEBI:30616"/>
    </ligand>
</feature>
<dbReference type="GO" id="GO:0003677">
    <property type="term" value="F:DNA binding"/>
    <property type="evidence" value="ECO:0007669"/>
    <property type="project" value="UniProtKB-UniRule"/>
</dbReference>
<dbReference type="PROSITE" id="PS50151">
    <property type="entry name" value="UVR"/>
    <property type="match status" value="1"/>
</dbReference>
<dbReference type="CDD" id="cd18790">
    <property type="entry name" value="SF2_C_UvrB"/>
    <property type="match status" value="1"/>
</dbReference>
<feature type="domain" description="Helicase C-terminal" evidence="17">
    <location>
        <begin position="429"/>
        <end position="582"/>
    </location>
</feature>
<keyword evidence="12 13" id="KW-0742">SOS response</keyword>
<evidence type="ECO:0000256" key="13">
    <source>
        <dbReference type="RuleBase" id="RU003587"/>
    </source>
</evidence>
<dbReference type="Gene3D" id="4.10.860.10">
    <property type="entry name" value="UVR domain"/>
    <property type="match status" value="1"/>
</dbReference>
<keyword evidence="9 12" id="KW-0234">DNA repair</keyword>
<protein>
    <recommendedName>
        <fullName evidence="11 12">UvrABC system protein B</fullName>
        <shortName evidence="12">Protein UvrB</shortName>
    </recommendedName>
    <alternativeName>
        <fullName evidence="12">Excinuclease ABC subunit B</fullName>
    </alternativeName>
</protein>
<evidence type="ECO:0000313" key="18">
    <source>
        <dbReference type="EMBL" id="NGU30374.1"/>
    </source>
</evidence>
<proteinExistence type="inferred from homology"/>
<dbReference type="EMBL" id="JAALLZ010000003">
    <property type="protein sequence ID" value="NGU30374.1"/>
    <property type="molecule type" value="Genomic_DNA"/>
</dbReference>
<feature type="domain" description="UVR" evidence="15">
    <location>
        <begin position="622"/>
        <end position="657"/>
    </location>
</feature>
<dbReference type="Pfam" id="PF04851">
    <property type="entry name" value="ResIII"/>
    <property type="match status" value="1"/>
</dbReference>
<dbReference type="NCBIfam" id="NF003673">
    <property type="entry name" value="PRK05298.1"/>
    <property type="match status" value="1"/>
</dbReference>
<evidence type="ECO:0000256" key="5">
    <source>
        <dbReference type="ARBA" id="ARBA00022763"/>
    </source>
</evidence>
<evidence type="ECO:0000256" key="11">
    <source>
        <dbReference type="ARBA" id="ARBA00029504"/>
    </source>
</evidence>
<dbReference type="SMART" id="SM00490">
    <property type="entry name" value="HELICc"/>
    <property type="match status" value="1"/>
</dbReference>
<evidence type="ECO:0000256" key="1">
    <source>
        <dbReference type="ARBA" id="ARBA00004496"/>
    </source>
</evidence>
<evidence type="ECO:0000256" key="12">
    <source>
        <dbReference type="HAMAP-Rule" id="MF_00204"/>
    </source>
</evidence>
<reference evidence="18 19" key="1">
    <citation type="submission" date="2020-02" db="EMBL/GenBank/DDBJ databases">
        <title>Genomic Insights into the Phylogeny and Genetic Plasticity of the Human and Animal Enteric Pathogen Clostridium perfringens.</title>
        <authorList>
            <person name="Feng Y."/>
            <person name="Hu Y."/>
        </authorList>
    </citation>
    <scope>NUCLEOTIDE SEQUENCE [LARGE SCALE GENOMIC DNA]</scope>
    <source>
        <strain evidence="18 19">CP-40</strain>
    </source>
</reference>
<keyword evidence="14" id="KW-0175">Coiled coil</keyword>
<evidence type="ECO:0000256" key="7">
    <source>
        <dbReference type="ARBA" id="ARBA00022840"/>
    </source>
</evidence>
<gene>
    <name evidence="12 18" type="primary">uvrB</name>
    <name evidence="18" type="ORF">G6Z34_09650</name>
</gene>
<dbReference type="SMART" id="SM00487">
    <property type="entry name" value="DEXDc"/>
    <property type="match status" value="1"/>
</dbReference>
<dbReference type="RefSeq" id="WP_003458083.1">
    <property type="nucleotide sequence ID" value="NZ_CATNWT010000001.1"/>
</dbReference>
<dbReference type="GO" id="GO:0005737">
    <property type="term" value="C:cytoplasm"/>
    <property type="evidence" value="ECO:0007669"/>
    <property type="project" value="UniProtKB-SubCell"/>
</dbReference>
<name>A0AAP6WMN5_CLOPF</name>
<dbReference type="InterPro" id="IPR014001">
    <property type="entry name" value="Helicase_ATP-bd"/>
</dbReference>
<comment type="subcellular location">
    <subcellularLocation>
        <location evidence="1 12 13">Cytoplasm</location>
    </subcellularLocation>
</comment>
<comment type="function">
    <text evidence="12">The UvrABC repair system catalyzes the recognition and processing of DNA lesions. A damage recognition complex composed of 2 UvrA and 2 UvrB subunits scans DNA for abnormalities. Upon binding of the UvrA(2)B(2) complex to a putative damaged site, the DNA wraps around one UvrB monomer. DNA wrap is dependent on ATP binding by UvrB and probably causes local melting of the DNA helix, facilitating insertion of UvrB beta-hairpin between the DNA strands. Then UvrB probes one DNA strand for the presence of a lesion. If a lesion is found the UvrA subunits dissociate and the UvrB-DNA preincision complex is formed. This complex is subsequently bound by UvrC and the second UvrB is released. If no lesion is found, the DNA wraps around the other UvrB subunit that will check the other stand for damage.</text>
</comment>
<evidence type="ECO:0000259" key="17">
    <source>
        <dbReference type="PROSITE" id="PS51194"/>
    </source>
</evidence>
<dbReference type="GO" id="GO:0009381">
    <property type="term" value="F:excinuclease ABC activity"/>
    <property type="evidence" value="ECO:0007669"/>
    <property type="project" value="UniProtKB-UniRule"/>
</dbReference>
<evidence type="ECO:0000256" key="8">
    <source>
        <dbReference type="ARBA" id="ARBA00022881"/>
    </source>
</evidence>
<dbReference type="SUPFAM" id="SSF52540">
    <property type="entry name" value="P-loop containing nucleoside triphosphate hydrolases"/>
    <property type="match status" value="2"/>
</dbReference>
<comment type="similarity">
    <text evidence="2 12 13">Belongs to the UvrB family.</text>
</comment>
<evidence type="ECO:0000313" key="19">
    <source>
        <dbReference type="Proteomes" id="UP000481454"/>
    </source>
</evidence>
<dbReference type="GO" id="GO:0009380">
    <property type="term" value="C:excinuclease repair complex"/>
    <property type="evidence" value="ECO:0007669"/>
    <property type="project" value="InterPro"/>
</dbReference>